<feature type="transmembrane region" description="Helical" evidence="1">
    <location>
        <begin position="28"/>
        <end position="48"/>
    </location>
</feature>
<reference evidence="3" key="1">
    <citation type="journal article" date="2019" name="Int. J. Syst. Evol. Microbiol.">
        <title>The Global Catalogue of Microorganisms (GCM) 10K type strain sequencing project: providing services to taxonomists for standard genome sequencing and annotation.</title>
        <authorList>
            <consortium name="The Broad Institute Genomics Platform"/>
            <consortium name="The Broad Institute Genome Sequencing Center for Infectious Disease"/>
            <person name="Wu L."/>
            <person name="Ma J."/>
        </authorList>
    </citation>
    <scope>NUCLEOTIDE SEQUENCE [LARGE SCALE GENOMIC DNA]</scope>
    <source>
        <strain evidence="3">CGMCC 1.10106</strain>
    </source>
</reference>
<evidence type="ECO:0000313" key="2">
    <source>
        <dbReference type="EMBL" id="GGA40623.1"/>
    </source>
</evidence>
<organism evidence="2 3">
    <name type="scientific">Sphingomonas psychrolutea</name>
    <dbReference type="NCBI Taxonomy" id="1259676"/>
    <lineage>
        <taxon>Bacteria</taxon>
        <taxon>Pseudomonadati</taxon>
        <taxon>Pseudomonadota</taxon>
        <taxon>Alphaproteobacteria</taxon>
        <taxon>Sphingomonadales</taxon>
        <taxon>Sphingomonadaceae</taxon>
        <taxon>Sphingomonas</taxon>
    </lineage>
</organism>
<sequence>MIRLEPAMTGKGIGPGEAASRAKSRRTILNFSVLALLGGAVGFTAALVEQHDAPISAGGTMPGWFAILAAAVMVVAVLGGSVFYHRNMDELQRLDNYWAATMGANVFLLGYPVWLILWKGGLVPAPDAMTLYLVVFVTMMIAYFWRKMR</sequence>
<dbReference type="Proteomes" id="UP000618591">
    <property type="component" value="Unassembled WGS sequence"/>
</dbReference>
<keyword evidence="3" id="KW-1185">Reference proteome</keyword>
<evidence type="ECO:0000313" key="3">
    <source>
        <dbReference type="Proteomes" id="UP000618591"/>
    </source>
</evidence>
<protein>
    <submittedName>
        <fullName evidence="2">Uncharacterized protein</fullName>
    </submittedName>
</protein>
<keyword evidence="1" id="KW-0812">Transmembrane</keyword>
<proteinExistence type="predicted"/>
<keyword evidence="1" id="KW-0472">Membrane</keyword>
<keyword evidence="1" id="KW-1133">Transmembrane helix</keyword>
<dbReference type="EMBL" id="BMDW01000004">
    <property type="protein sequence ID" value="GGA40623.1"/>
    <property type="molecule type" value="Genomic_DNA"/>
</dbReference>
<feature type="transmembrane region" description="Helical" evidence="1">
    <location>
        <begin position="63"/>
        <end position="84"/>
    </location>
</feature>
<comment type="caution">
    <text evidence="2">The sequence shown here is derived from an EMBL/GenBank/DDBJ whole genome shotgun (WGS) entry which is preliminary data.</text>
</comment>
<name>A0ABQ1GBS3_9SPHN</name>
<dbReference type="RefSeq" id="WP_188445640.1">
    <property type="nucleotide sequence ID" value="NZ_BMDW01000004.1"/>
</dbReference>
<gene>
    <name evidence="2" type="ORF">GCM10011395_08640</name>
</gene>
<evidence type="ECO:0000256" key="1">
    <source>
        <dbReference type="SAM" id="Phobius"/>
    </source>
</evidence>
<accession>A0ABQ1GBS3</accession>
<feature type="transmembrane region" description="Helical" evidence="1">
    <location>
        <begin position="129"/>
        <end position="145"/>
    </location>
</feature>
<feature type="transmembrane region" description="Helical" evidence="1">
    <location>
        <begin position="96"/>
        <end position="117"/>
    </location>
</feature>